<evidence type="ECO:0000256" key="6">
    <source>
        <dbReference type="ARBA" id="ARBA00022801"/>
    </source>
</evidence>
<dbReference type="OrthoDB" id="269822at2759"/>
<comment type="subcellular location">
    <subcellularLocation>
        <location evidence="3">Cell membrane</location>
        <topology evidence="3">Peripheral membrane protein</topology>
    </subcellularLocation>
</comment>
<dbReference type="PANTHER" id="PTHR10336:SF161">
    <property type="entry name" value="PHOSPHOINOSITIDE PHOSPHOLIPASE C"/>
    <property type="match status" value="1"/>
</dbReference>
<dbReference type="SMART" id="SM00149">
    <property type="entry name" value="PLCYc"/>
    <property type="match status" value="1"/>
</dbReference>
<evidence type="ECO:0000256" key="12">
    <source>
        <dbReference type="SAM" id="MobiDB-lite"/>
    </source>
</evidence>
<dbReference type="Gene3D" id="1.10.238.10">
    <property type="entry name" value="EF-hand"/>
    <property type="match status" value="1"/>
</dbReference>
<keyword evidence="7 11" id="KW-0442">Lipid degradation</keyword>
<name>A0A8B8JGZ4_ABRPR</name>
<dbReference type="GO" id="GO:0016042">
    <property type="term" value="P:lipid catabolic process"/>
    <property type="evidence" value="ECO:0007669"/>
    <property type="project" value="UniProtKB-KW"/>
</dbReference>
<dbReference type="RefSeq" id="XP_027330720.1">
    <property type="nucleotide sequence ID" value="XM_027474919.1"/>
</dbReference>
<evidence type="ECO:0000256" key="7">
    <source>
        <dbReference type="ARBA" id="ARBA00022963"/>
    </source>
</evidence>
<dbReference type="InterPro" id="IPR011992">
    <property type="entry name" value="EF-hand-dom_pair"/>
</dbReference>
<dbReference type="Gene3D" id="2.60.40.150">
    <property type="entry name" value="C2 domain"/>
    <property type="match status" value="1"/>
</dbReference>
<dbReference type="PANTHER" id="PTHR10336">
    <property type="entry name" value="PHOSPHOINOSITIDE-SPECIFIC PHOSPHOLIPASE C FAMILY PROTEIN"/>
    <property type="match status" value="1"/>
</dbReference>
<evidence type="ECO:0000256" key="4">
    <source>
        <dbReference type="ARBA" id="ARBA00012368"/>
    </source>
</evidence>
<evidence type="ECO:0000259" key="14">
    <source>
        <dbReference type="PROSITE" id="PS50008"/>
    </source>
</evidence>
<dbReference type="InterPro" id="IPR035892">
    <property type="entry name" value="C2_domain_sf"/>
</dbReference>
<organism evidence="15 16">
    <name type="scientific">Abrus precatorius</name>
    <name type="common">Indian licorice</name>
    <name type="synonym">Glycine abrus</name>
    <dbReference type="NCBI Taxonomy" id="3816"/>
    <lineage>
        <taxon>Eukaryota</taxon>
        <taxon>Viridiplantae</taxon>
        <taxon>Streptophyta</taxon>
        <taxon>Embryophyta</taxon>
        <taxon>Tracheophyta</taxon>
        <taxon>Spermatophyta</taxon>
        <taxon>Magnoliopsida</taxon>
        <taxon>eudicotyledons</taxon>
        <taxon>Gunneridae</taxon>
        <taxon>Pentapetalae</taxon>
        <taxon>rosids</taxon>
        <taxon>fabids</taxon>
        <taxon>Fabales</taxon>
        <taxon>Fabaceae</taxon>
        <taxon>Papilionoideae</taxon>
        <taxon>50 kb inversion clade</taxon>
        <taxon>NPAAA clade</taxon>
        <taxon>indigoferoid/millettioid clade</taxon>
        <taxon>Abreae</taxon>
        <taxon>Abrus</taxon>
    </lineage>
</organism>
<dbReference type="GeneID" id="113846532"/>
<evidence type="ECO:0000256" key="3">
    <source>
        <dbReference type="ARBA" id="ARBA00004202"/>
    </source>
</evidence>
<keyword evidence="5" id="KW-1003">Cell membrane</keyword>
<keyword evidence="8 11" id="KW-0443">Lipid metabolism</keyword>
<dbReference type="Pfam" id="PF00168">
    <property type="entry name" value="C2"/>
    <property type="match status" value="1"/>
</dbReference>
<dbReference type="GO" id="GO:0048015">
    <property type="term" value="P:phosphatidylinositol-mediated signaling"/>
    <property type="evidence" value="ECO:0007669"/>
    <property type="project" value="TreeGrafter"/>
</dbReference>
<reference evidence="16" key="2">
    <citation type="submission" date="2025-08" db="UniProtKB">
        <authorList>
            <consortium name="RefSeq"/>
        </authorList>
    </citation>
    <scope>IDENTIFICATION</scope>
    <source>
        <tissue evidence="16">Young leaves</tissue>
    </source>
</reference>
<dbReference type="Pfam" id="PF09279">
    <property type="entry name" value="EF-hand_like"/>
    <property type="match status" value="1"/>
</dbReference>
<dbReference type="EC" id="3.1.4.11" evidence="4 11"/>
<dbReference type="InterPro" id="IPR000008">
    <property type="entry name" value="C2_dom"/>
</dbReference>
<keyword evidence="10" id="KW-0807">Transducer</keyword>
<dbReference type="SUPFAM" id="SSF51695">
    <property type="entry name" value="PLC-like phosphodiesterases"/>
    <property type="match status" value="1"/>
</dbReference>
<dbReference type="SMART" id="SM00239">
    <property type="entry name" value="C2"/>
    <property type="match status" value="1"/>
</dbReference>
<evidence type="ECO:0000256" key="9">
    <source>
        <dbReference type="ARBA" id="ARBA00023136"/>
    </source>
</evidence>
<evidence type="ECO:0000256" key="5">
    <source>
        <dbReference type="ARBA" id="ARBA00022475"/>
    </source>
</evidence>
<dbReference type="PRINTS" id="PR00390">
    <property type="entry name" value="PHPHLIPASEC"/>
</dbReference>
<dbReference type="GO" id="GO:0006950">
    <property type="term" value="P:response to stress"/>
    <property type="evidence" value="ECO:0007669"/>
    <property type="project" value="UniProtKB-ARBA"/>
</dbReference>
<accession>A0A8B8JGZ4</accession>
<comment type="catalytic activity">
    <reaction evidence="1 11">
        <text>a 1,2-diacyl-sn-glycero-3-phospho-(1D-myo-inositol-4,5-bisphosphate) + H2O = 1D-myo-inositol 1,4,5-trisphosphate + a 1,2-diacyl-sn-glycerol + H(+)</text>
        <dbReference type="Rhea" id="RHEA:33179"/>
        <dbReference type="ChEBI" id="CHEBI:15377"/>
        <dbReference type="ChEBI" id="CHEBI:15378"/>
        <dbReference type="ChEBI" id="CHEBI:17815"/>
        <dbReference type="ChEBI" id="CHEBI:58456"/>
        <dbReference type="ChEBI" id="CHEBI:203600"/>
        <dbReference type="EC" id="3.1.4.11"/>
    </reaction>
</comment>
<gene>
    <name evidence="16" type="primary">LOC113846532</name>
</gene>
<dbReference type="GO" id="GO:0004435">
    <property type="term" value="F:phosphatidylinositol-4,5-bisphosphate phospholipase C activity"/>
    <property type="evidence" value="ECO:0007669"/>
    <property type="project" value="UniProtKB-EC"/>
</dbReference>
<dbReference type="GO" id="GO:0005886">
    <property type="term" value="C:plasma membrane"/>
    <property type="evidence" value="ECO:0007669"/>
    <property type="project" value="UniProtKB-SubCell"/>
</dbReference>
<evidence type="ECO:0000313" key="16">
    <source>
        <dbReference type="RefSeq" id="XP_027330720.1"/>
    </source>
</evidence>
<dbReference type="InterPro" id="IPR015359">
    <property type="entry name" value="PLC_EF-hand-like"/>
</dbReference>
<proteinExistence type="predicted"/>
<dbReference type="PROSITE" id="PS50004">
    <property type="entry name" value="C2"/>
    <property type="match status" value="1"/>
</dbReference>
<dbReference type="CDD" id="cd00275">
    <property type="entry name" value="C2_PLC_like"/>
    <property type="match status" value="1"/>
</dbReference>
<dbReference type="InterPro" id="IPR000909">
    <property type="entry name" value="PLipase_C_PInositol-sp_X_dom"/>
</dbReference>
<feature type="compositionally biased region" description="Basic and acidic residues" evidence="12">
    <location>
        <begin position="296"/>
        <end position="309"/>
    </location>
</feature>
<dbReference type="PROSITE" id="PS50008">
    <property type="entry name" value="PIPLC_Y_DOMAIN"/>
    <property type="match status" value="1"/>
</dbReference>
<dbReference type="KEGG" id="aprc:113846532"/>
<dbReference type="InterPro" id="IPR001192">
    <property type="entry name" value="PI-PLC_fam"/>
</dbReference>
<dbReference type="SUPFAM" id="SSF49562">
    <property type="entry name" value="C2 domain (Calcium/lipid-binding domain, CaLB)"/>
    <property type="match status" value="1"/>
</dbReference>
<dbReference type="Pfam" id="PF00387">
    <property type="entry name" value="PI-PLC-Y"/>
    <property type="match status" value="1"/>
</dbReference>
<dbReference type="Pfam" id="PF00388">
    <property type="entry name" value="PI-PLC-X"/>
    <property type="match status" value="1"/>
</dbReference>
<feature type="domain" description="C2" evidence="13">
    <location>
        <begin position="458"/>
        <end position="586"/>
    </location>
</feature>
<protein>
    <recommendedName>
        <fullName evidence="4 11">Phosphoinositide phospholipase C</fullName>
        <ecNumber evidence="4 11">3.1.4.11</ecNumber>
    </recommendedName>
</protein>
<evidence type="ECO:0000259" key="13">
    <source>
        <dbReference type="PROSITE" id="PS50004"/>
    </source>
</evidence>
<comment type="cofactor">
    <cofactor evidence="2">
        <name>Ca(2+)</name>
        <dbReference type="ChEBI" id="CHEBI:29108"/>
    </cofactor>
</comment>
<dbReference type="InterPro" id="IPR001711">
    <property type="entry name" value="PLipase_C_Pinositol-sp_Y"/>
</dbReference>
<dbReference type="PROSITE" id="PS50007">
    <property type="entry name" value="PIPLC_X_DOMAIN"/>
    <property type="match status" value="1"/>
</dbReference>
<dbReference type="InterPro" id="IPR017946">
    <property type="entry name" value="PLC-like_Pdiesterase_TIM-brl"/>
</dbReference>
<dbReference type="SUPFAM" id="SSF47473">
    <property type="entry name" value="EF-hand"/>
    <property type="match status" value="1"/>
</dbReference>
<dbReference type="Proteomes" id="UP000694853">
    <property type="component" value="Unplaced"/>
</dbReference>
<evidence type="ECO:0000256" key="11">
    <source>
        <dbReference type="RuleBase" id="RU361133"/>
    </source>
</evidence>
<evidence type="ECO:0000256" key="1">
    <source>
        <dbReference type="ARBA" id="ARBA00001195"/>
    </source>
</evidence>
<dbReference type="AlphaFoldDB" id="A0A8B8JGZ4"/>
<keyword evidence="15" id="KW-1185">Reference proteome</keyword>
<evidence type="ECO:0000256" key="2">
    <source>
        <dbReference type="ARBA" id="ARBA00001913"/>
    </source>
</evidence>
<evidence type="ECO:0000313" key="15">
    <source>
        <dbReference type="Proteomes" id="UP000694853"/>
    </source>
</evidence>
<reference evidence="15" key="1">
    <citation type="journal article" date="2019" name="Toxins">
        <title>Detection of Abrin-Like and Prepropulchellin-Like Toxin Genes and Transcripts Using Whole Genome Sequencing and Full-Length Transcript Sequencing of Abrus precatorius.</title>
        <authorList>
            <person name="Hovde B.T."/>
            <person name="Daligault H.E."/>
            <person name="Hanschen E.R."/>
            <person name="Kunde Y.A."/>
            <person name="Johnson M.B."/>
            <person name="Starkenburg S.R."/>
            <person name="Johnson S.L."/>
        </authorList>
    </citation>
    <scope>NUCLEOTIDE SEQUENCE [LARGE SCALE GENOMIC DNA]</scope>
</reference>
<dbReference type="FunFam" id="2.60.40.150:FF:000060">
    <property type="entry name" value="Phosphoinositide phospholipase C"/>
    <property type="match status" value="1"/>
</dbReference>
<keyword evidence="6 11" id="KW-0378">Hydrolase</keyword>
<dbReference type="GO" id="GO:0051209">
    <property type="term" value="P:release of sequestered calcium ion into cytosol"/>
    <property type="evidence" value="ECO:0007669"/>
    <property type="project" value="TreeGrafter"/>
</dbReference>
<dbReference type="Gene3D" id="3.20.20.190">
    <property type="entry name" value="Phosphatidylinositol (PI) phosphodiesterase"/>
    <property type="match status" value="1"/>
</dbReference>
<feature type="region of interest" description="Disordered" evidence="12">
    <location>
        <begin position="273"/>
        <end position="323"/>
    </location>
</feature>
<evidence type="ECO:0000256" key="8">
    <source>
        <dbReference type="ARBA" id="ARBA00023098"/>
    </source>
</evidence>
<feature type="domain" description="PI-PLC Y-box" evidence="14">
    <location>
        <begin position="370"/>
        <end position="456"/>
    </location>
</feature>
<dbReference type="SMART" id="SM00148">
    <property type="entry name" value="PLCXc"/>
    <property type="match status" value="1"/>
</dbReference>
<evidence type="ECO:0000256" key="10">
    <source>
        <dbReference type="ARBA" id="ARBA00023224"/>
    </source>
</evidence>
<keyword evidence="9" id="KW-0472">Membrane</keyword>
<sequence length="604" mass="69647">MGNHMATYNKYKSFLLFIRKYKVMDLVPPQDLKEVFTKFSEGGSYMSIEQLRHFLVEHQGEEDCTLSNFEKIVEKVLQVRKSCHGNVNVDQSKEREITLEDLFHFLLHDDFNAPLKSEVHNDMSAPLSHYFIYTGHNSYLTGNQLSSDCSEEPIIKALKRGVRVIELDLWPTSNRDDIKVDHGWTLTNPVSVIKCLESIKEYAFVASQYPVIITIEDHLTTDLRAKFAVMVTQIFGEMLYYPETDYITEFPSPESLKNRVIISTKPPKECFESNRIKDNDNCPGINESESSSEEELWGKESPDSNRTEVETEGTNGSDRDEGDMNACECDHKSYQECLPEYKRIITIHNRKFKGSLKDKLKTDGELRRLSWSETTLEKASESHGTDIVRFTQKNILRVYPSAMRVKSSNFKPHIGWMYGAQMVAFNMQGHGKSLWLMQGMFRANGGCGYVKKPKILMQKHQCDNEFDPTRILPVKKKLKVKVYLGHGWSLDFSPTHFDKCSPPDFYAKIYIIGMPADFAKKKTKVIMDNWLPVWDEEFEFRLTVPELALLLIQVKDKDQGKDDFAGQTCLPVSELKLGFRSVPLHNKKGEKFKSVKLLIRFQLE</sequence>